<dbReference type="Pfam" id="PF09580">
    <property type="entry name" value="Spore_YhcN_YlaJ"/>
    <property type="match status" value="2"/>
</dbReference>
<organism evidence="2 3">
    <name type="scientific">Paenibacillus lycopersici</name>
    <dbReference type="NCBI Taxonomy" id="2704462"/>
    <lineage>
        <taxon>Bacteria</taxon>
        <taxon>Bacillati</taxon>
        <taxon>Bacillota</taxon>
        <taxon>Bacilli</taxon>
        <taxon>Bacillales</taxon>
        <taxon>Paenibacillaceae</taxon>
        <taxon>Paenibacillus</taxon>
    </lineage>
</organism>
<dbReference type="KEGG" id="plyc:GXP70_22855"/>
<dbReference type="AlphaFoldDB" id="A0A6C0FZH4"/>
<evidence type="ECO:0000313" key="2">
    <source>
        <dbReference type="EMBL" id="QHT62538.1"/>
    </source>
</evidence>
<evidence type="ECO:0000313" key="3">
    <source>
        <dbReference type="Proteomes" id="UP000476064"/>
    </source>
</evidence>
<evidence type="ECO:0008006" key="4">
    <source>
        <dbReference type="Google" id="ProtNLM"/>
    </source>
</evidence>
<dbReference type="PROSITE" id="PS51257">
    <property type="entry name" value="PROKAR_LIPOPROTEIN"/>
    <property type="match status" value="1"/>
</dbReference>
<reference evidence="2 3" key="1">
    <citation type="submission" date="2020-01" db="EMBL/GenBank/DDBJ databases">
        <title>Paenibacillus sp. nov., isolated from tomato rhizosphere.</title>
        <authorList>
            <person name="Weon H.-Y."/>
            <person name="Lee S.A."/>
        </authorList>
    </citation>
    <scope>NUCLEOTIDE SEQUENCE [LARGE SCALE GENOMIC DNA]</scope>
    <source>
        <strain evidence="2 3">12200R-189</strain>
    </source>
</reference>
<dbReference type="Proteomes" id="UP000476064">
    <property type="component" value="Chromosome"/>
</dbReference>
<feature type="chain" id="PRO_5039035233" description="YhcN/YlaJ family sporulation lipoprotein" evidence="1">
    <location>
        <begin position="22"/>
        <end position="621"/>
    </location>
</feature>
<dbReference type="RefSeq" id="WP_162358970.1">
    <property type="nucleotide sequence ID" value="NZ_CP048209.1"/>
</dbReference>
<keyword evidence="3" id="KW-1185">Reference proteome</keyword>
<gene>
    <name evidence="2" type="ORF">GXP70_22855</name>
</gene>
<name>A0A6C0FZH4_9BACL</name>
<accession>A0A6C0FZH4</accession>
<keyword evidence="1" id="KW-0732">Signal</keyword>
<dbReference type="EMBL" id="CP048209">
    <property type="protein sequence ID" value="QHT62538.1"/>
    <property type="molecule type" value="Genomic_DNA"/>
</dbReference>
<proteinExistence type="predicted"/>
<feature type="signal peptide" evidence="1">
    <location>
        <begin position="1"/>
        <end position="21"/>
    </location>
</feature>
<protein>
    <recommendedName>
        <fullName evidence="4">YhcN/YlaJ family sporulation lipoprotein</fullName>
    </recommendedName>
</protein>
<evidence type="ECO:0000256" key="1">
    <source>
        <dbReference type="SAM" id="SignalP"/>
    </source>
</evidence>
<sequence>MQQRKWVSVLAAGAMLSTMLAGCMEKHGELGNRNIRGNSVKYDMNGNRILNTRFANDQMNEMNRADGHRLNSNNLVGLHKNYRMETSQSMSDRISQLDGVGDAHVMLTDDNAYVALSLKKAGHGTNALSYYSPTTISRTQQAHMRPYSMKSSNSHAFTSKSKGTRASSIATPNMRLKRSVSGAGIIRAKSLNENSLHAKSLPAKAINGKSLHAKSMHGKSMNAGKTRLADGRSSSSFHNVSNGMRNMSLSQSTNHLLSRNMNNMTAHRSNGMMYLSRDTSRGLTNTSRDLSFNGTNMYSNTTGTSNAGRDLYRGMSNAGTDIARGTANAGSNLLRGTANVGSDILRGTANIGSDILHGTANVGSDILRGTGNVGSDLARGTGNVGTDVARGTANVGSDILRGTANVGTNVARGTANVGSDILRGTANVGTDVARGTANVGTDVLRGTGNAGTDLARGTANVGHDIARGVRNLSEDTADLLTGRAGVTHNAGRGAYGTFDTGTTGMYGSGTTGMYGSGMTNLSRSTTNLSRSTTDLSRGIMPYAVNPSTANSDVPTALKAEIDRLIKQMSPQIKNVYISADPEFMDRMASYTADVKKGNTIQPYIAEFNAMVDRIFPVRARS</sequence>
<dbReference type="InterPro" id="IPR019076">
    <property type="entry name" value="Spore_lipoprot_YhcN/YlaJ-like"/>
</dbReference>